<comment type="similarity">
    <text evidence="2">Belongs to the SPCS1 family.</text>
</comment>
<evidence type="ECO:0000256" key="2">
    <source>
        <dbReference type="ARBA" id="ARBA00005245"/>
    </source>
</evidence>
<comment type="subcellular location">
    <subcellularLocation>
        <location evidence="1">Endoplasmic reticulum membrane</location>
        <topology evidence="1">Multi-pass membrane protein</topology>
    </subcellularLocation>
</comment>
<dbReference type="InterPro" id="IPR009542">
    <property type="entry name" value="Spc1/SPCS1"/>
</dbReference>
<evidence type="ECO:0000256" key="9">
    <source>
        <dbReference type="SAM" id="Phobius"/>
    </source>
</evidence>
<dbReference type="PANTHER" id="PTHR13202">
    <property type="entry name" value="MICROSOMAL SIGNAL PEPTIDASE 12 KDA SUBUNIT"/>
    <property type="match status" value="1"/>
</dbReference>
<feature type="transmembrane region" description="Helical" evidence="9">
    <location>
        <begin position="27"/>
        <end position="46"/>
    </location>
</feature>
<keyword evidence="7 9" id="KW-0472">Membrane</keyword>
<feature type="transmembrane region" description="Helical" evidence="9">
    <location>
        <begin position="53"/>
        <end position="73"/>
    </location>
</feature>
<protein>
    <recommendedName>
        <fullName evidence="3">Signal peptidase complex subunit 1</fullName>
    </recommendedName>
</protein>
<evidence type="ECO:0000313" key="11">
    <source>
        <dbReference type="Proteomes" id="UP001562354"/>
    </source>
</evidence>
<name>A0ABR3PEB4_9PEZI</name>
<accession>A0ABR3PEB4</accession>
<keyword evidence="6 9" id="KW-1133">Transmembrane helix</keyword>
<evidence type="ECO:0000256" key="1">
    <source>
        <dbReference type="ARBA" id="ARBA00004477"/>
    </source>
</evidence>
<keyword evidence="5" id="KW-0256">Endoplasmic reticulum</keyword>
<reference evidence="10 11" key="1">
    <citation type="submission" date="2024-07" db="EMBL/GenBank/DDBJ databases">
        <title>Draft sequence of the Neodothiora populina.</title>
        <authorList>
            <person name="Drown D.D."/>
            <person name="Schuette U.S."/>
            <person name="Buechlein A.B."/>
            <person name="Rusch D.R."/>
            <person name="Winton L.W."/>
            <person name="Adams G.A."/>
        </authorList>
    </citation>
    <scope>NUCLEOTIDE SEQUENCE [LARGE SCALE GENOMIC DNA]</scope>
    <source>
        <strain evidence="10 11">CPC 39397</strain>
    </source>
</reference>
<evidence type="ECO:0000256" key="3">
    <source>
        <dbReference type="ARBA" id="ARBA00017059"/>
    </source>
</evidence>
<sequence length="120" mass="12991">MDALLEQARSVWEGQIDYEGQRLVDTLSTLLLSAAGFLAFVVGFVTQNIQNTLWIGLGGTALTFVVCVPPWPFYNRNPLQWLPARNAPVSSSSAAGDYGGYTRGQGLEGIEITVDGKKVQ</sequence>
<evidence type="ECO:0000256" key="8">
    <source>
        <dbReference type="ARBA" id="ARBA00045204"/>
    </source>
</evidence>
<dbReference type="Proteomes" id="UP001562354">
    <property type="component" value="Unassembled WGS sequence"/>
</dbReference>
<dbReference type="RefSeq" id="XP_069200773.1">
    <property type="nucleotide sequence ID" value="XM_069342964.1"/>
</dbReference>
<organism evidence="10 11">
    <name type="scientific">Neodothiora populina</name>
    <dbReference type="NCBI Taxonomy" id="2781224"/>
    <lineage>
        <taxon>Eukaryota</taxon>
        <taxon>Fungi</taxon>
        <taxon>Dikarya</taxon>
        <taxon>Ascomycota</taxon>
        <taxon>Pezizomycotina</taxon>
        <taxon>Dothideomycetes</taxon>
        <taxon>Dothideomycetidae</taxon>
        <taxon>Dothideales</taxon>
        <taxon>Dothioraceae</taxon>
        <taxon>Neodothiora</taxon>
    </lineage>
</organism>
<keyword evidence="11" id="KW-1185">Reference proteome</keyword>
<gene>
    <name evidence="10" type="ORF">AAFC00_003487</name>
</gene>
<dbReference type="Pfam" id="PF06645">
    <property type="entry name" value="SPC12"/>
    <property type="match status" value="1"/>
</dbReference>
<dbReference type="EMBL" id="JBFMKM010000008">
    <property type="protein sequence ID" value="KAL1304498.1"/>
    <property type="molecule type" value="Genomic_DNA"/>
</dbReference>
<evidence type="ECO:0000256" key="7">
    <source>
        <dbReference type="ARBA" id="ARBA00023136"/>
    </source>
</evidence>
<evidence type="ECO:0000256" key="5">
    <source>
        <dbReference type="ARBA" id="ARBA00022824"/>
    </source>
</evidence>
<evidence type="ECO:0000256" key="6">
    <source>
        <dbReference type="ARBA" id="ARBA00022989"/>
    </source>
</evidence>
<proteinExistence type="inferred from homology"/>
<dbReference type="GeneID" id="95977188"/>
<dbReference type="PANTHER" id="PTHR13202:SF0">
    <property type="entry name" value="SIGNAL PEPTIDASE COMPLEX SUBUNIT 1"/>
    <property type="match status" value="1"/>
</dbReference>
<comment type="function">
    <text evidence="8">Component of the signal peptidase complex (SPC) which catalyzes the cleavage of N-terminal signal sequences from nascent proteins as they are translocated into the lumen of the endoplasmic reticulum. Dispensable for SPC enzymatic activity.</text>
</comment>
<evidence type="ECO:0000313" key="10">
    <source>
        <dbReference type="EMBL" id="KAL1304498.1"/>
    </source>
</evidence>
<comment type="caution">
    <text evidence="10">The sequence shown here is derived from an EMBL/GenBank/DDBJ whole genome shotgun (WGS) entry which is preliminary data.</text>
</comment>
<evidence type="ECO:0000256" key="4">
    <source>
        <dbReference type="ARBA" id="ARBA00022692"/>
    </source>
</evidence>
<keyword evidence="4 9" id="KW-0812">Transmembrane</keyword>